<sequence length="196" mass="21729">MAFATILRRSACSVTPLANRLVETQSRHHHFAIFTALYHTPLSQNPSSSPFLQTFRPSFSAAAKPPRSDVDTDYHDRQKKFGSQSELLTSSIKNGVPSVSMLQRGPRPGLCQCAAVVPTFPHRSMTTMGNPVESVPQDSSASIADIAPRIKFKRLDKTAKHIMQILDKEAVEEVRAQREIPVYKAWLYHPAQSGSS</sequence>
<organism evidence="1 2">
    <name type="scientific">Liquidambar formosana</name>
    <name type="common">Formosan gum</name>
    <dbReference type="NCBI Taxonomy" id="63359"/>
    <lineage>
        <taxon>Eukaryota</taxon>
        <taxon>Viridiplantae</taxon>
        <taxon>Streptophyta</taxon>
        <taxon>Embryophyta</taxon>
        <taxon>Tracheophyta</taxon>
        <taxon>Spermatophyta</taxon>
        <taxon>Magnoliopsida</taxon>
        <taxon>eudicotyledons</taxon>
        <taxon>Gunneridae</taxon>
        <taxon>Pentapetalae</taxon>
        <taxon>Saxifragales</taxon>
        <taxon>Altingiaceae</taxon>
        <taxon>Liquidambar</taxon>
    </lineage>
</organism>
<comment type="caution">
    <text evidence="1">The sequence shown here is derived from an EMBL/GenBank/DDBJ whole genome shotgun (WGS) entry which is preliminary data.</text>
</comment>
<dbReference type="Proteomes" id="UP001415857">
    <property type="component" value="Unassembled WGS sequence"/>
</dbReference>
<reference evidence="1 2" key="1">
    <citation type="journal article" date="2024" name="Plant J.">
        <title>Genome sequences and population genomics reveal climatic adaptation and genomic divergence between two closely related sweetgum species.</title>
        <authorList>
            <person name="Xu W.Q."/>
            <person name="Ren C.Q."/>
            <person name="Zhang X.Y."/>
            <person name="Comes H.P."/>
            <person name="Liu X.H."/>
            <person name="Li Y.G."/>
            <person name="Kettle C.J."/>
            <person name="Jalonen R."/>
            <person name="Gaisberger H."/>
            <person name="Ma Y.Z."/>
            <person name="Qiu Y.X."/>
        </authorList>
    </citation>
    <scope>NUCLEOTIDE SEQUENCE [LARGE SCALE GENOMIC DNA]</scope>
    <source>
        <strain evidence="1">Hangzhou</strain>
    </source>
</reference>
<dbReference type="EMBL" id="JBBPBK010000012">
    <property type="protein sequence ID" value="KAK9273093.1"/>
    <property type="molecule type" value="Genomic_DNA"/>
</dbReference>
<accession>A0AAP0NHK0</accession>
<evidence type="ECO:0000313" key="1">
    <source>
        <dbReference type="EMBL" id="KAK9273093.1"/>
    </source>
</evidence>
<gene>
    <name evidence="1" type="ORF">L1049_017900</name>
</gene>
<evidence type="ECO:0000313" key="2">
    <source>
        <dbReference type="Proteomes" id="UP001415857"/>
    </source>
</evidence>
<dbReference type="AlphaFoldDB" id="A0AAP0NHK0"/>
<protein>
    <submittedName>
        <fullName evidence="1">Uncharacterized protein</fullName>
    </submittedName>
</protein>
<proteinExistence type="predicted"/>
<keyword evidence="2" id="KW-1185">Reference proteome</keyword>
<name>A0AAP0NHK0_LIQFO</name>